<evidence type="ECO:0000256" key="2">
    <source>
        <dbReference type="PROSITE-ProRule" id="PRU00708"/>
    </source>
</evidence>
<organism evidence="3 4">
    <name type="scientific">Dendrobium chrysotoxum</name>
    <name type="common">Orchid</name>
    <dbReference type="NCBI Taxonomy" id="161865"/>
    <lineage>
        <taxon>Eukaryota</taxon>
        <taxon>Viridiplantae</taxon>
        <taxon>Streptophyta</taxon>
        <taxon>Embryophyta</taxon>
        <taxon>Tracheophyta</taxon>
        <taxon>Spermatophyta</taxon>
        <taxon>Magnoliopsida</taxon>
        <taxon>Liliopsida</taxon>
        <taxon>Asparagales</taxon>
        <taxon>Orchidaceae</taxon>
        <taxon>Epidendroideae</taxon>
        <taxon>Malaxideae</taxon>
        <taxon>Dendrobiinae</taxon>
        <taxon>Dendrobium</taxon>
    </lineage>
</organism>
<dbReference type="GO" id="GO:0009451">
    <property type="term" value="P:RNA modification"/>
    <property type="evidence" value="ECO:0007669"/>
    <property type="project" value="InterPro"/>
</dbReference>
<dbReference type="Gene3D" id="1.25.40.10">
    <property type="entry name" value="Tetratricopeptide repeat domain"/>
    <property type="match status" value="1"/>
</dbReference>
<dbReference type="PANTHER" id="PTHR47926:SF537">
    <property type="entry name" value="PENTACOTRIPEPTIDE-REPEAT REGION OF PRORP DOMAIN-CONTAINING PROTEIN"/>
    <property type="match status" value="1"/>
</dbReference>
<name>A0AAV7H7R5_DENCH</name>
<reference evidence="3 4" key="1">
    <citation type="journal article" date="2021" name="Hortic Res">
        <title>Chromosome-scale assembly of the Dendrobium chrysotoxum genome enhances the understanding of orchid evolution.</title>
        <authorList>
            <person name="Zhang Y."/>
            <person name="Zhang G.Q."/>
            <person name="Zhang D."/>
            <person name="Liu X.D."/>
            <person name="Xu X.Y."/>
            <person name="Sun W.H."/>
            <person name="Yu X."/>
            <person name="Zhu X."/>
            <person name="Wang Z.W."/>
            <person name="Zhao X."/>
            <person name="Zhong W.Y."/>
            <person name="Chen H."/>
            <person name="Yin W.L."/>
            <person name="Huang T."/>
            <person name="Niu S.C."/>
            <person name="Liu Z.J."/>
        </authorList>
    </citation>
    <scope>NUCLEOTIDE SEQUENCE [LARGE SCALE GENOMIC DNA]</scope>
    <source>
        <strain evidence="3">Lindl</strain>
    </source>
</reference>
<dbReference type="Pfam" id="PF01535">
    <property type="entry name" value="PPR"/>
    <property type="match status" value="2"/>
</dbReference>
<dbReference type="InterPro" id="IPR046960">
    <property type="entry name" value="PPR_At4g14850-like_plant"/>
</dbReference>
<keyword evidence="4" id="KW-1185">Reference proteome</keyword>
<dbReference type="GO" id="GO:0003723">
    <property type="term" value="F:RNA binding"/>
    <property type="evidence" value="ECO:0007669"/>
    <property type="project" value="InterPro"/>
</dbReference>
<protein>
    <recommendedName>
        <fullName evidence="5">Pentatricopeptide repeat-containing protein</fullName>
    </recommendedName>
</protein>
<dbReference type="InterPro" id="IPR002885">
    <property type="entry name" value="PPR_rpt"/>
</dbReference>
<evidence type="ECO:0000256" key="1">
    <source>
        <dbReference type="ARBA" id="ARBA00022737"/>
    </source>
</evidence>
<dbReference type="InterPro" id="IPR011990">
    <property type="entry name" value="TPR-like_helical_dom_sf"/>
</dbReference>
<comment type="caution">
    <text evidence="3">The sequence shown here is derived from an EMBL/GenBank/DDBJ whole genome shotgun (WGS) entry which is preliminary data.</text>
</comment>
<sequence length="112" mass="12465">MVEGATDQAVEDLDGFKGGEVGGLPPAITDRRIGPWKGKWSHIYLRRQRLDFDVVIGTAFIDMYGKCGSLAKEKEVFEEILENDVLTWTAMISALAVHGCGEEAFILFEKKM</sequence>
<keyword evidence="1" id="KW-0677">Repeat</keyword>
<dbReference type="AlphaFoldDB" id="A0AAV7H7R5"/>
<dbReference type="PANTHER" id="PTHR47926">
    <property type="entry name" value="PENTATRICOPEPTIDE REPEAT-CONTAINING PROTEIN"/>
    <property type="match status" value="1"/>
</dbReference>
<accession>A0AAV7H7R5</accession>
<gene>
    <name evidence="3" type="ORF">IEQ34_008225</name>
</gene>
<feature type="repeat" description="PPR" evidence="2">
    <location>
        <begin position="84"/>
        <end position="112"/>
    </location>
</feature>
<evidence type="ECO:0008006" key="5">
    <source>
        <dbReference type="Google" id="ProtNLM"/>
    </source>
</evidence>
<evidence type="ECO:0000313" key="3">
    <source>
        <dbReference type="EMBL" id="KAH0463643.1"/>
    </source>
</evidence>
<proteinExistence type="predicted"/>
<dbReference type="Proteomes" id="UP000775213">
    <property type="component" value="Unassembled WGS sequence"/>
</dbReference>
<dbReference type="PROSITE" id="PS51375">
    <property type="entry name" value="PPR"/>
    <property type="match status" value="1"/>
</dbReference>
<dbReference type="EMBL" id="JAGFBR010000008">
    <property type="protein sequence ID" value="KAH0463643.1"/>
    <property type="molecule type" value="Genomic_DNA"/>
</dbReference>
<evidence type="ECO:0000313" key="4">
    <source>
        <dbReference type="Proteomes" id="UP000775213"/>
    </source>
</evidence>